<accession>A0ABP4NEE7</accession>
<dbReference type="EMBL" id="BAAANC010000005">
    <property type="protein sequence ID" value="GAA1560431.1"/>
    <property type="molecule type" value="Genomic_DNA"/>
</dbReference>
<protein>
    <recommendedName>
        <fullName evidence="3">HNH endonuclease</fullName>
    </recommendedName>
</protein>
<evidence type="ECO:0000313" key="1">
    <source>
        <dbReference type="EMBL" id="GAA1560431.1"/>
    </source>
</evidence>
<gene>
    <name evidence="1" type="ORF">GCM10009741_77030</name>
</gene>
<proteinExistence type="predicted"/>
<name>A0ABP4NEE7_9ACTN</name>
<dbReference type="Proteomes" id="UP001500363">
    <property type="component" value="Unassembled WGS sequence"/>
</dbReference>
<dbReference type="RefSeq" id="WP_344183325.1">
    <property type="nucleotide sequence ID" value="NZ_BAAANC010000005.1"/>
</dbReference>
<reference evidence="2" key="1">
    <citation type="journal article" date="2019" name="Int. J. Syst. Evol. Microbiol.">
        <title>The Global Catalogue of Microorganisms (GCM) 10K type strain sequencing project: providing services to taxonomists for standard genome sequencing and annotation.</title>
        <authorList>
            <consortium name="The Broad Institute Genomics Platform"/>
            <consortium name="The Broad Institute Genome Sequencing Center for Infectious Disease"/>
            <person name="Wu L."/>
            <person name="Ma J."/>
        </authorList>
    </citation>
    <scope>NUCLEOTIDE SEQUENCE [LARGE SCALE GENOMIC DNA]</scope>
    <source>
        <strain evidence="2">JCM 14303</strain>
    </source>
</reference>
<organism evidence="1 2">
    <name type="scientific">Kribbella lupini</name>
    <dbReference type="NCBI Taxonomy" id="291602"/>
    <lineage>
        <taxon>Bacteria</taxon>
        <taxon>Bacillati</taxon>
        <taxon>Actinomycetota</taxon>
        <taxon>Actinomycetes</taxon>
        <taxon>Propionibacteriales</taxon>
        <taxon>Kribbellaceae</taxon>
        <taxon>Kribbella</taxon>
    </lineage>
</organism>
<sequence>MVLERGVPVCVGEVAHIVGARSSGPRGDEDVEDRDAFDNLLLLCGRHHKVIDAPQSQDLYPVALLRGWKRDRERDVDPAGRAEFDQLTDLPRQLPALLAEAHRDVTAALQATIDRLGEANHLSLDMVELLHLVLTRSDRSGPQVGEGVPGIKEVFESAYDAAGGASFLGLPSSEAFAIGAGVVQRLRGGRCGHPALLCARFGSTALITTADLWEGIAAVGEHATGGGILGVGYPNISGEGDPPYVGPDVEQVRTSGGTWGKGAMTRDASGNWRWTPDLRFDSNSAGNMDVAFGSQARLDLRLRLVAEFPGDGSDLRVTAAGRRQLSAALASPGTSELLAALAAGRLEPVGRTTWQPKAGPYARNDSGGASYECTVEAADGRTAIRGTAQYLMPHLMMGTVTSIVDLEIDFNQCQPEPCRSGTAVGRPVSLTEVVDFFTMAWRIAFETLPLAAGDTLDSRELGGSPRVSLNLLSERPPGTGGDRNFGLADLVDLAPLGRTHRNNVSQLGIAVLGRGPMPPAEIRDVVKQAIIRMSEDVGFDRADLIEW</sequence>
<evidence type="ECO:0008006" key="3">
    <source>
        <dbReference type="Google" id="ProtNLM"/>
    </source>
</evidence>
<keyword evidence="2" id="KW-1185">Reference proteome</keyword>
<comment type="caution">
    <text evidence="1">The sequence shown here is derived from an EMBL/GenBank/DDBJ whole genome shotgun (WGS) entry which is preliminary data.</text>
</comment>
<evidence type="ECO:0000313" key="2">
    <source>
        <dbReference type="Proteomes" id="UP001500363"/>
    </source>
</evidence>